<keyword evidence="1" id="KW-1133">Transmembrane helix</keyword>
<dbReference type="InterPro" id="IPR036938">
    <property type="entry name" value="PAP2/HPO_sf"/>
</dbReference>
<dbReference type="PANTHER" id="PTHR14969:SF13">
    <property type="entry name" value="AT30094P"/>
    <property type="match status" value="1"/>
</dbReference>
<accession>W9ATT6</accession>
<evidence type="ECO:0000313" key="3">
    <source>
        <dbReference type="EMBL" id="CDO09199.1"/>
    </source>
</evidence>
<dbReference type="eggNOG" id="COG0671">
    <property type="taxonomic scope" value="Bacteria"/>
</dbReference>
<dbReference type="PANTHER" id="PTHR14969">
    <property type="entry name" value="SPHINGOSINE-1-PHOSPHATE PHOSPHOHYDROLASE"/>
    <property type="match status" value="1"/>
</dbReference>
<feature type="transmembrane region" description="Helical" evidence="1">
    <location>
        <begin position="163"/>
        <end position="183"/>
    </location>
</feature>
<evidence type="ECO:0000313" key="4">
    <source>
        <dbReference type="Proteomes" id="UP000028870"/>
    </source>
</evidence>
<gene>
    <name evidence="3" type="ORF">BN977_04019</name>
</gene>
<proteinExistence type="predicted"/>
<feature type="transmembrane region" description="Helical" evidence="1">
    <location>
        <begin position="90"/>
        <end position="111"/>
    </location>
</feature>
<dbReference type="InterPro" id="IPR000326">
    <property type="entry name" value="PAP2/HPO"/>
</dbReference>
<reference evidence="3" key="2">
    <citation type="submission" date="2014-03" db="EMBL/GenBank/DDBJ databases">
        <authorList>
            <person name="Urmite Genomes"/>
        </authorList>
    </citation>
    <scope>NUCLEOTIDE SEQUENCE</scope>
    <source>
        <strain evidence="3">DSM 44829</strain>
    </source>
</reference>
<feature type="domain" description="Phosphatidic acid phosphatase type 2/haloperoxidase" evidence="2">
    <location>
        <begin position="87"/>
        <end position="204"/>
    </location>
</feature>
<protein>
    <submittedName>
        <fullName evidence="3">PA-phosphatase-like phosphoesterase</fullName>
    </submittedName>
</protein>
<dbReference type="CDD" id="cd03392">
    <property type="entry name" value="PAP2_like_2"/>
    <property type="match status" value="1"/>
</dbReference>
<dbReference type="SUPFAM" id="SSF48317">
    <property type="entry name" value="Acid phosphatase/Vanadium-dependent haloperoxidase"/>
    <property type="match status" value="1"/>
</dbReference>
<evidence type="ECO:0000256" key="1">
    <source>
        <dbReference type="SAM" id="Phobius"/>
    </source>
</evidence>
<evidence type="ECO:0000259" key="2">
    <source>
        <dbReference type="SMART" id="SM00014"/>
    </source>
</evidence>
<reference evidence="3" key="1">
    <citation type="submission" date="2014-03" db="EMBL/GenBank/DDBJ databases">
        <title>Draft Genome Sequence of Mycobacterium cosmeticum DSM 44829.</title>
        <authorList>
            <person name="Croce O."/>
            <person name="Robert C."/>
            <person name="Raoult D."/>
            <person name="Drancourt M."/>
        </authorList>
    </citation>
    <scope>NUCLEOTIDE SEQUENCE [LARGE SCALE GENOMIC DNA]</scope>
    <source>
        <strain evidence="3">DSM 44829</strain>
    </source>
</reference>
<dbReference type="Gene3D" id="1.20.144.10">
    <property type="entry name" value="Phosphatidic acid phosphatase type 2/haloperoxidase"/>
    <property type="match status" value="1"/>
</dbReference>
<dbReference type="STRING" id="258533.BN977_04019"/>
<feature type="transmembrane region" description="Helical" evidence="1">
    <location>
        <begin position="189"/>
        <end position="207"/>
    </location>
</feature>
<dbReference type="SMART" id="SM00014">
    <property type="entry name" value="acidPPc"/>
    <property type="match status" value="1"/>
</dbReference>
<feature type="transmembrane region" description="Helical" evidence="1">
    <location>
        <begin position="131"/>
        <end position="151"/>
    </location>
</feature>
<feature type="transmembrane region" description="Helical" evidence="1">
    <location>
        <begin position="64"/>
        <end position="83"/>
    </location>
</feature>
<organism evidence="3 4">
    <name type="scientific">Mycolicibacterium cosmeticum</name>
    <dbReference type="NCBI Taxonomy" id="258533"/>
    <lineage>
        <taxon>Bacteria</taxon>
        <taxon>Bacillati</taxon>
        <taxon>Actinomycetota</taxon>
        <taxon>Actinomycetes</taxon>
        <taxon>Mycobacteriales</taxon>
        <taxon>Mycobacteriaceae</taxon>
        <taxon>Mycolicibacterium</taxon>
    </lineage>
</organism>
<dbReference type="Proteomes" id="UP000028870">
    <property type="component" value="Unassembled WGS sequence"/>
</dbReference>
<sequence>MTRMTRGAAVPAAVSALVFVVLLAAVLTHAAWLATVDAAILDPLHRYGLQHRDWVRGWTVFCDVFHPGVFRVVAGICIVVALLRRRFRVALFLTLSVEASGLLVAALKIAVRRPRPSFDLAYEPSWSFPSGHALGVMAGVLALTIVALQLFPGTLRPGRRTALVAVGAVIVIGIGVGRVVLNVHNPSDVLAGWALGYLWVLACLPVLSREPVRPAAETPAALGSAP</sequence>
<dbReference type="Pfam" id="PF01569">
    <property type="entry name" value="PAP2"/>
    <property type="match status" value="1"/>
</dbReference>
<dbReference type="AlphaFoldDB" id="W9ATT6"/>
<name>W9ATT6_MYCCO</name>
<keyword evidence="1" id="KW-0472">Membrane</keyword>
<dbReference type="EMBL" id="CCBB010000003">
    <property type="protein sequence ID" value="CDO09199.1"/>
    <property type="molecule type" value="Genomic_DNA"/>
</dbReference>
<comment type="caution">
    <text evidence="3">The sequence shown here is derived from an EMBL/GenBank/DDBJ whole genome shotgun (WGS) entry which is preliminary data.</text>
</comment>
<keyword evidence="4" id="KW-1185">Reference proteome</keyword>
<keyword evidence="1" id="KW-0812">Transmembrane</keyword>